<dbReference type="EMBL" id="JAUSTN010000005">
    <property type="protein sequence ID" value="MDQ0275105.1"/>
    <property type="molecule type" value="Genomic_DNA"/>
</dbReference>
<reference evidence="1 2" key="1">
    <citation type="submission" date="2023-07" db="EMBL/GenBank/DDBJ databases">
        <title>Genomic Encyclopedia of Type Strains, Phase IV (KMG-IV): sequencing the most valuable type-strain genomes for metagenomic binning, comparative biology and taxonomic classification.</title>
        <authorList>
            <person name="Goeker M."/>
        </authorList>
    </citation>
    <scope>NUCLEOTIDE SEQUENCE [LARGE SCALE GENOMIC DNA]</scope>
    <source>
        <strain evidence="1 2">DSM 22616</strain>
    </source>
</reference>
<comment type="caution">
    <text evidence="1">The sequence shown here is derived from an EMBL/GenBank/DDBJ whole genome shotgun (WGS) entry which is preliminary data.</text>
</comment>
<accession>A0ABU0AYQ4</accession>
<evidence type="ECO:0000313" key="2">
    <source>
        <dbReference type="Proteomes" id="UP001236559"/>
    </source>
</evidence>
<dbReference type="Proteomes" id="UP001236559">
    <property type="component" value="Unassembled WGS sequence"/>
</dbReference>
<keyword evidence="2" id="KW-1185">Reference proteome</keyword>
<organism evidence="1 2">
    <name type="scientific">Peptoniphilus koenoeneniae</name>
    <dbReference type="NCBI Taxonomy" id="507751"/>
    <lineage>
        <taxon>Bacteria</taxon>
        <taxon>Bacillati</taxon>
        <taxon>Bacillota</taxon>
        <taxon>Tissierellia</taxon>
        <taxon>Tissierellales</taxon>
        <taxon>Peptoniphilaceae</taxon>
        <taxon>Peptoniphilus</taxon>
    </lineage>
</organism>
<dbReference type="RefSeq" id="WP_023056087.1">
    <property type="nucleotide sequence ID" value="NZ_JAUSTN010000005.1"/>
</dbReference>
<gene>
    <name evidence="1" type="ORF">J2S72_001129</name>
</gene>
<proteinExistence type="predicted"/>
<protein>
    <submittedName>
        <fullName evidence="1">Uncharacterized protein</fullName>
    </submittedName>
</protein>
<name>A0ABU0AYQ4_9FIRM</name>
<sequence length="245" mass="28836">MVSVYRLIADQGVFEDFLNSKSIFFNLEVKEAYKDFMEYKKLIGKKLENQRKASILLNGMSKIKKGDIVWICSEEIAIGSALKDSKFNKGFQIPFVFKKIKKEDLNEKILDLSSGIIFKEVKDQEIIKLSKEYLNQKNEIILRQGKVPAKIEIKAEKKETKKIKVQEDKNFGELIIEMHPPKEKRVDLRKNPELPAKISEKKGQLMKQTYAERQFELFLNWQKLNFEMLLETQRIFLEKILEILD</sequence>
<evidence type="ECO:0000313" key="1">
    <source>
        <dbReference type="EMBL" id="MDQ0275105.1"/>
    </source>
</evidence>